<dbReference type="SUPFAM" id="SSF56219">
    <property type="entry name" value="DNase I-like"/>
    <property type="match status" value="1"/>
</dbReference>
<protein>
    <recommendedName>
        <fullName evidence="3">Endonuclease/exonuclease/phosphatase domain-containing protein</fullName>
    </recommendedName>
</protein>
<comment type="caution">
    <text evidence="1">The sequence shown here is derived from an EMBL/GenBank/DDBJ whole genome shotgun (WGS) entry which is preliminary data.</text>
</comment>
<accession>A0A443S5I9</accession>
<reference evidence="1 2" key="1">
    <citation type="journal article" date="2018" name="Gigascience">
        <title>Genomes of trombidid mites reveal novel predicted allergens and laterally-transferred genes associated with secondary metabolism.</title>
        <authorList>
            <person name="Dong X."/>
            <person name="Chaisiri K."/>
            <person name="Xia D."/>
            <person name="Armstrong S.D."/>
            <person name="Fang Y."/>
            <person name="Donnelly M.J."/>
            <person name="Kadowaki T."/>
            <person name="McGarry J.W."/>
            <person name="Darby A.C."/>
            <person name="Makepeace B.L."/>
        </authorList>
    </citation>
    <scope>NUCLEOTIDE SEQUENCE [LARGE SCALE GENOMIC DNA]</scope>
    <source>
        <strain evidence="1">UoL-UT</strain>
    </source>
</reference>
<evidence type="ECO:0008006" key="3">
    <source>
        <dbReference type="Google" id="ProtNLM"/>
    </source>
</evidence>
<gene>
    <name evidence="1" type="ORF">B4U80_14890</name>
</gene>
<evidence type="ECO:0000313" key="2">
    <source>
        <dbReference type="Proteomes" id="UP000288716"/>
    </source>
</evidence>
<proteinExistence type="predicted"/>
<keyword evidence="2" id="KW-1185">Reference proteome</keyword>
<dbReference type="Gene3D" id="3.60.10.10">
    <property type="entry name" value="Endonuclease/exonuclease/phosphatase"/>
    <property type="match status" value="1"/>
</dbReference>
<dbReference type="InterPro" id="IPR036691">
    <property type="entry name" value="Endo/exonu/phosph_ase_sf"/>
</dbReference>
<dbReference type="EMBL" id="NCKV01007987">
    <property type="protein sequence ID" value="RWS22751.1"/>
    <property type="molecule type" value="Genomic_DNA"/>
</dbReference>
<organism evidence="1 2">
    <name type="scientific">Leptotrombidium deliense</name>
    <dbReference type="NCBI Taxonomy" id="299467"/>
    <lineage>
        <taxon>Eukaryota</taxon>
        <taxon>Metazoa</taxon>
        <taxon>Ecdysozoa</taxon>
        <taxon>Arthropoda</taxon>
        <taxon>Chelicerata</taxon>
        <taxon>Arachnida</taxon>
        <taxon>Acari</taxon>
        <taxon>Acariformes</taxon>
        <taxon>Trombidiformes</taxon>
        <taxon>Prostigmata</taxon>
        <taxon>Anystina</taxon>
        <taxon>Parasitengona</taxon>
        <taxon>Trombiculoidea</taxon>
        <taxon>Trombiculidae</taxon>
        <taxon>Leptotrombidium</taxon>
    </lineage>
</organism>
<sequence>MDFSDANSLEIINDSDAPTFETYRNGSHVCSCIDITMASNRLTDYIQNCKIDRTVKATGDHNAITFDISETPLSLRHRSVHSTFKYNTKKANWDIFSEVSERLLSESNIT</sequence>
<dbReference type="Proteomes" id="UP000288716">
    <property type="component" value="Unassembled WGS sequence"/>
</dbReference>
<dbReference type="OrthoDB" id="411871at2759"/>
<evidence type="ECO:0000313" key="1">
    <source>
        <dbReference type="EMBL" id="RWS22751.1"/>
    </source>
</evidence>
<name>A0A443S5I9_9ACAR</name>
<dbReference type="AlphaFoldDB" id="A0A443S5I9"/>
<dbReference type="VEuPathDB" id="VectorBase:LDEU009289"/>